<dbReference type="GO" id="GO:0016020">
    <property type="term" value="C:membrane"/>
    <property type="evidence" value="ECO:0007669"/>
    <property type="project" value="UniProtKB-SubCell"/>
</dbReference>
<sequence>MEQEQRSMAALLSKFRISFSDVSVISDIGRKPQPETTLPVPRKGMVSASLYLSWLDIMTRGLPPTLLVRGNQTSVLTFYS</sequence>
<protein>
    <recommendedName>
        <fullName evidence="5">SLC12A transporter C-terminal domain-containing protein</fullName>
    </recommendedName>
</protein>
<keyword evidence="7" id="KW-1185">Reference proteome</keyword>
<dbReference type="AlphaFoldDB" id="A0A0D6LZC0"/>
<keyword evidence="3" id="KW-1133">Transmembrane helix</keyword>
<evidence type="ECO:0000259" key="5">
    <source>
        <dbReference type="Pfam" id="PF03522"/>
    </source>
</evidence>
<accession>A0A0D6LZC0</accession>
<dbReference type="Pfam" id="PF03522">
    <property type="entry name" value="SLC12"/>
    <property type="match status" value="1"/>
</dbReference>
<dbReference type="GO" id="GO:0055075">
    <property type="term" value="P:potassium ion homeostasis"/>
    <property type="evidence" value="ECO:0007669"/>
    <property type="project" value="TreeGrafter"/>
</dbReference>
<organism evidence="6 7">
    <name type="scientific">Ancylostoma ceylanicum</name>
    <dbReference type="NCBI Taxonomy" id="53326"/>
    <lineage>
        <taxon>Eukaryota</taxon>
        <taxon>Metazoa</taxon>
        <taxon>Ecdysozoa</taxon>
        <taxon>Nematoda</taxon>
        <taxon>Chromadorea</taxon>
        <taxon>Rhabditida</taxon>
        <taxon>Rhabditina</taxon>
        <taxon>Rhabditomorpha</taxon>
        <taxon>Strongyloidea</taxon>
        <taxon>Ancylostomatidae</taxon>
        <taxon>Ancylostomatinae</taxon>
        <taxon>Ancylostoma</taxon>
    </lineage>
</organism>
<proteinExistence type="predicted"/>
<dbReference type="GO" id="GO:0055064">
    <property type="term" value="P:chloride ion homeostasis"/>
    <property type="evidence" value="ECO:0007669"/>
    <property type="project" value="TreeGrafter"/>
</dbReference>
<evidence type="ECO:0000256" key="3">
    <source>
        <dbReference type="ARBA" id="ARBA00022989"/>
    </source>
</evidence>
<dbReference type="GO" id="GO:0055078">
    <property type="term" value="P:sodium ion homeostasis"/>
    <property type="evidence" value="ECO:0007669"/>
    <property type="project" value="TreeGrafter"/>
</dbReference>
<dbReference type="InterPro" id="IPR004842">
    <property type="entry name" value="SLC12A_fam"/>
</dbReference>
<evidence type="ECO:0000313" key="6">
    <source>
        <dbReference type="EMBL" id="EPB72967.1"/>
    </source>
</evidence>
<name>A0A0D6LZC0_9BILA</name>
<dbReference type="PANTHER" id="PTHR11827">
    <property type="entry name" value="SOLUTE CARRIER FAMILY 12, CATION COTRANSPORTERS"/>
    <property type="match status" value="1"/>
</dbReference>
<keyword evidence="2" id="KW-0812">Transmembrane</keyword>
<dbReference type="EMBL" id="KE125013">
    <property type="protein sequence ID" value="EPB72967.1"/>
    <property type="molecule type" value="Genomic_DNA"/>
</dbReference>
<comment type="subcellular location">
    <subcellularLocation>
        <location evidence="1">Membrane</location>
        <topology evidence="1">Multi-pass membrane protein</topology>
    </subcellularLocation>
</comment>
<dbReference type="InterPro" id="IPR018491">
    <property type="entry name" value="SLC12_C"/>
</dbReference>
<gene>
    <name evidence="6" type="ORF">ANCCEY_07924</name>
</gene>
<dbReference type="Proteomes" id="UP000054495">
    <property type="component" value="Unassembled WGS sequence"/>
</dbReference>
<evidence type="ECO:0000313" key="7">
    <source>
        <dbReference type="Proteomes" id="UP000054495"/>
    </source>
</evidence>
<evidence type="ECO:0000256" key="2">
    <source>
        <dbReference type="ARBA" id="ARBA00022692"/>
    </source>
</evidence>
<dbReference type="PANTHER" id="PTHR11827:SF103">
    <property type="entry name" value="SODIUM CHLORIDE COTRANSPORTER 69, ISOFORM E"/>
    <property type="match status" value="1"/>
</dbReference>
<reference evidence="6 7" key="1">
    <citation type="submission" date="2013-05" db="EMBL/GenBank/DDBJ databases">
        <title>Draft genome of the parasitic nematode Anyclostoma ceylanicum.</title>
        <authorList>
            <person name="Mitreva M."/>
        </authorList>
    </citation>
    <scope>NUCLEOTIDE SEQUENCE [LARGE SCALE GENOMIC DNA]</scope>
</reference>
<feature type="domain" description="SLC12A transporter C-terminal" evidence="5">
    <location>
        <begin position="37"/>
        <end position="80"/>
    </location>
</feature>
<evidence type="ECO:0000256" key="4">
    <source>
        <dbReference type="ARBA" id="ARBA00023136"/>
    </source>
</evidence>
<dbReference type="GO" id="GO:1990573">
    <property type="term" value="P:potassium ion import across plasma membrane"/>
    <property type="evidence" value="ECO:0007669"/>
    <property type="project" value="TreeGrafter"/>
</dbReference>
<keyword evidence="4" id="KW-0472">Membrane</keyword>
<dbReference type="GO" id="GO:0008511">
    <property type="term" value="F:sodium:potassium:chloride symporter activity"/>
    <property type="evidence" value="ECO:0007669"/>
    <property type="project" value="TreeGrafter"/>
</dbReference>
<dbReference type="GO" id="GO:0006884">
    <property type="term" value="P:cell volume homeostasis"/>
    <property type="evidence" value="ECO:0007669"/>
    <property type="project" value="TreeGrafter"/>
</dbReference>
<evidence type="ECO:0000256" key="1">
    <source>
        <dbReference type="ARBA" id="ARBA00004141"/>
    </source>
</evidence>